<feature type="region of interest" description="Disordered" evidence="5">
    <location>
        <begin position="666"/>
        <end position="746"/>
    </location>
</feature>
<dbReference type="GO" id="GO:0008270">
    <property type="term" value="F:zinc ion binding"/>
    <property type="evidence" value="ECO:0007669"/>
    <property type="project" value="UniProtKB-KW"/>
</dbReference>
<reference evidence="8" key="2">
    <citation type="submission" date="2023-06" db="EMBL/GenBank/DDBJ databases">
        <authorList>
            <person name="Kobayashi Y."/>
            <person name="Kayamori A."/>
            <person name="Aoki K."/>
            <person name="Shiwa Y."/>
            <person name="Fujita N."/>
            <person name="Sugita T."/>
            <person name="Iwasaki W."/>
            <person name="Tanaka N."/>
            <person name="Takashima M."/>
        </authorList>
    </citation>
    <scope>NUCLEOTIDE SEQUENCE</scope>
    <source>
        <strain evidence="8">HIS016</strain>
    </source>
</reference>
<dbReference type="FunFam" id="2.30.29.30:FF:000252">
    <property type="entry name" value="ARF GTPase activator (Csx2)"/>
    <property type="match status" value="1"/>
</dbReference>
<evidence type="ECO:0000313" key="8">
    <source>
        <dbReference type="EMBL" id="GMK54362.1"/>
    </source>
</evidence>
<comment type="caution">
    <text evidence="8">The sequence shown here is derived from an EMBL/GenBank/DDBJ whole genome shotgun (WGS) entry which is preliminary data.</text>
</comment>
<evidence type="ECO:0000313" key="9">
    <source>
        <dbReference type="Proteomes" id="UP001222932"/>
    </source>
</evidence>
<dbReference type="SUPFAM" id="SSF57863">
    <property type="entry name" value="ArfGap/RecO-like zinc finger"/>
    <property type="match status" value="1"/>
</dbReference>
<proteinExistence type="predicted"/>
<dbReference type="InterPro" id="IPR038508">
    <property type="entry name" value="ArfGAP_dom_sf"/>
</dbReference>
<feature type="region of interest" description="Disordered" evidence="5">
    <location>
        <begin position="1"/>
        <end position="49"/>
    </location>
</feature>
<keyword evidence="1" id="KW-0479">Metal-binding</keyword>
<name>A0AAD3TPG4_9TREE</name>
<feature type="compositionally biased region" description="Polar residues" evidence="5">
    <location>
        <begin position="21"/>
        <end position="30"/>
    </location>
</feature>
<dbReference type="Pfam" id="PF00169">
    <property type="entry name" value="PH"/>
    <property type="match status" value="1"/>
</dbReference>
<dbReference type="SMART" id="SM00233">
    <property type="entry name" value="PH"/>
    <property type="match status" value="1"/>
</dbReference>
<dbReference type="GO" id="GO:0005096">
    <property type="term" value="F:GTPase activator activity"/>
    <property type="evidence" value="ECO:0007669"/>
    <property type="project" value="InterPro"/>
</dbReference>
<evidence type="ECO:0000256" key="1">
    <source>
        <dbReference type="ARBA" id="ARBA00022723"/>
    </source>
</evidence>
<dbReference type="InterPro" id="IPR045258">
    <property type="entry name" value="ACAP1/2/3-like"/>
</dbReference>
<evidence type="ECO:0000256" key="3">
    <source>
        <dbReference type="ARBA" id="ARBA00022833"/>
    </source>
</evidence>
<dbReference type="InterPro" id="IPR001849">
    <property type="entry name" value="PH_domain"/>
</dbReference>
<sequence length="994" mass="106701">MPETSDDARSTSYSRSEASSIAGTSVSSKVPFQPEDVSPAQVPHAPASVPVEPLPDSLLCRSTFTALEHSAGTLKRLSKRVLDRSSEVLGLLEQIEKAEDEMLAALGTLGRWLEGGYDVKGDVWEDTIGMRKVAREKRRREREELEVMVVHSLEAVKGEIKRQGLAGDGAQSRFENTSKQYYAATAAYLSGEREVSGGVQAQAARQAQFDLLRYNHHSTLLYAVPPSSVGCLDLLVGLYGWVGAVLSQSPGKRADTHPPLLEEDFARRAANATSGAETPTQRGRALAVSETPVRLLLRDDDSVRGSHEALSRTLSLSLAHLVNVRGDLLRGWAGRDEQTTKLEDATKRLQGVATAAPGPQHPYTASASVYDTPVTPTAPTAREKPKTRISGKICGLFSSSSSVTIPALAERAPPVSSSNLALLASRKSVDVSRVASAGISHTTDPRLISTSSSHAKSPDRIAEQASIQSTAAAFPMPPHRPSGTDGRRSLDVRRSIPCGRGPFIAADEAMPTPSNPSSRAKVLADTAAKLNGVQVGGVGGLDGTEDEQREQVGRKKEGVLWGTGSWEALGRDPGRSKWERFWVVLANSSLYEHRDATPGKAEASATIIDLMFASVREGRGTDRRFVFEVVTASHGRRLYQATSEAEMRTWIYTICNAIESCINGTSTVRSTDRRPVEDSASVSVGNVGEGIGATSTKDPRKSAGAKKRPTRQSIGALGIVPPPPPPRGEEPRKPRSSLKSRLKLGAEAAGDRISTVVGARGLTDDFERPAFLAQGGRMPSYTATSLKPSPRRASWYEDEDIERRVLEMAGVDTLSQRSRSGRPGTAPSGASRTRSDASASGGRLAVLQPAHSPSPSPALEKSEPLGMVDLHNFAALGANTRCADCGRATKTSRWATLSLREVPMVMFLCIRCVGLHRGLGTHISKPRSVDLDIWSPDAILLAQEWGNERANGVWEAHKPVGHVPGDDDVAEFIQAKYVEGRWLAEGERARFGLG</sequence>
<dbReference type="CDD" id="cd08204">
    <property type="entry name" value="ArfGap"/>
    <property type="match status" value="1"/>
</dbReference>
<feature type="domain" description="PH" evidence="6">
    <location>
        <begin position="553"/>
        <end position="659"/>
    </location>
</feature>
<evidence type="ECO:0000259" key="6">
    <source>
        <dbReference type="PROSITE" id="PS50003"/>
    </source>
</evidence>
<evidence type="ECO:0000256" key="2">
    <source>
        <dbReference type="ARBA" id="ARBA00022771"/>
    </source>
</evidence>
<dbReference type="PRINTS" id="PR00405">
    <property type="entry name" value="REVINTRACTNG"/>
</dbReference>
<organism evidence="8 9">
    <name type="scientific">Cutaneotrichosporon spelunceum</name>
    <dbReference type="NCBI Taxonomy" id="1672016"/>
    <lineage>
        <taxon>Eukaryota</taxon>
        <taxon>Fungi</taxon>
        <taxon>Dikarya</taxon>
        <taxon>Basidiomycota</taxon>
        <taxon>Agaricomycotina</taxon>
        <taxon>Tremellomycetes</taxon>
        <taxon>Trichosporonales</taxon>
        <taxon>Trichosporonaceae</taxon>
        <taxon>Cutaneotrichosporon</taxon>
    </lineage>
</organism>
<feature type="region of interest" description="Disordered" evidence="5">
    <location>
        <begin position="353"/>
        <end position="387"/>
    </location>
</feature>
<dbReference type="Pfam" id="PF01412">
    <property type="entry name" value="ArfGap"/>
    <property type="match status" value="1"/>
</dbReference>
<dbReference type="SUPFAM" id="SSF50729">
    <property type="entry name" value="PH domain-like"/>
    <property type="match status" value="1"/>
</dbReference>
<dbReference type="AlphaFoldDB" id="A0AAD3TPG4"/>
<keyword evidence="3" id="KW-0862">Zinc</keyword>
<dbReference type="EMBL" id="BTCM01000001">
    <property type="protein sequence ID" value="GMK54362.1"/>
    <property type="molecule type" value="Genomic_DNA"/>
</dbReference>
<reference evidence="8" key="1">
    <citation type="journal article" date="2023" name="BMC Genomics">
        <title>Chromosome-level genome assemblies of Cutaneotrichosporon spp. (Trichosporonales, Basidiomycota) reveal imbalanced evolution between nucleotide sequences and chromosome synteny.</title>
        <authorList>
            <person name="Kobayashi Y."/>
            <person name="Kayamori A."/>
            <person name="Aoki K."/>
            <person name="Shiwa Y."/>
            <person name="Matsutani M."/>
            <person name="Fujita N."/>
            <person name="Sugita T."/>
            <person name="Iwasaki W."/>
            <person name="Tanaka N."/>
            <person name="Takashima M."/>
        </authorList>
    </citation>
    <scope>NUCLEOTIDE SEQUENCE</scope>
    <source>
        <strain evidence="8">HIS016</strain>
    </source>
</reference>
<protein>
    <recommendedName>
        <fullName evidence="10">ArfGap-domain-containing protein</fullName>
    </recommendedName>
</protein>
<dbReference type="PANTHER" id="PTHR23180:SF160">
    <property type="entry name" value="ADP-RIBOSYLATION FACTOR GTPASE-ACTIVATING PROTEIN EFFECTOR PROTEIN 1"/>
    <property type="match status" value="1"/>
</dbReference>
<dbReference type="SMART" id="SM00105">
    <property type="entry name" value="ArfGap"/>
    <property type="match status" value="1"/>
</dbReference>
<feature type="compositionally biased region" description="Low complexity" evidence="5">
    <location>
        <begin position="10"/>
        <end position="20"/>
    </location>
</feature>
<dbReference type="InterPro" id="IPR011993">
    <property type="entry name" value="PH-like_dom_sf"/>
</dbReference>
<accession>A0AAD3TPG4</accession>
<feature type="region of interest" description="Disordered" evidence="5">
    <location>
        <begin position="809"/>
        <end position="862"/>
    </location>
</feature>
<gene>
    <name evidence="8" type="ORF">CspeluHIS016_0109480</name>
</gene>
<dbReference type="PANTHER" id="PTHR23180">
    <property type="entry name" value="CENTAURIN/ARF"/>
    <property type="match status" value="1"/>
</dbReference>
<dbReference type="PROSITE" id="PS50003">
    <property type="entry name" value="PH_DOMAIN"/>
    <property type="match status" value="1"/>
</dbReference>
<feature type="compositionally biased region" description="Polar residues" evidence="5">
    <location>
        <begin position="363"/>
        <end position="378"/>
    </location>
</feature>
<dbReference type="InterPro" id="IPR001164">
    <property type="entry name" value="ArfGAP_dom"/>
</dbReference>
<evidence type="ECO:0000259" key="7">
    <source>
        <dbReference type="PROSITE" id="PS50115"/>
    </source>
</evidence>
<dbReference type="PROSITE" id="PS50115">
    <property type="entry name" value="ARFGAP"/>
    <property type="match status" value="1"/>
</dbReference>
<evidence type="ECO:0008006" key="10">
    <source>
        <dbReference type="Google" id="ProtNLM"/>
    </source>
</evidence>
<dbReference type="InterPro" id="IPR037278">
    <property type="entry name" value="ARFGAP/RecO"/>
</dbReference>
<dbReference type="Proteomes" id="UP001222932">
    <property type="component" value="Unassembled WGS sequence"/>
</dbReference>
<evidence type="ECO:0000256" key="5">
    <source>
        <dbReference type="SAM" id="MobiDB-lite"/>
    </source>
</evidence>
<feature type="compositionally biased region" description="Polar residues" evidence="5">
    <location>
        <begin position="828"/>
        <end position="838"/>
    </location>
</feature>
<keyword evidence="9" id="KW-1185">Reference proteome</keyword>
<keyword evidence="2 4" id="KW-0863">Zinc-finger</keyword>
<feature type="domain" description="Arf-GAP" evidence="7">
    <location>
        <begin position="862"/>
        <end position="991"/>
    </location>
</feature>
<dbReference type="Gene3D" id="2.30.29.30">
    <property type="entry name" value="Pleckstrin-homology domain (PH domain)/Phosphotyrosine-binding domain (PTB)"/>
    <property type="match status" value="1"/>
</dbReference>
<evidence type="ECO:0000256" key="4">
    <source>
        <dbReference type="PROSITE-ProRule" id="PRU00288"/>
    </source>
</evidence>
<dbReference type="Gene3D" id="1.10.220.150">
    <property type="entry name" value="Arf GTPase activating protein"/>
    <property type="match status" value="1"/>
</dbReference>